<gene>
    <name evidence="2" type="ORF">SCF082_LOCUS16335</name>
</gene>
<feature type="transmembrane region" description="Helical" evidence="1">
    <location>
        <begin position="24"/>
        <end position="57"/>
    </location>
</feature>
<evidence type="ECO:0000313" key="3">
    <source>
        <dbReference type="Proteomes" id="UP001642464"/>
    </source>
</evidence>
<keyword evidence="1" id="KW-0812">Transmembrane</keyword>
<proteinExistence type="predicted"/>
<feature type="transmembrane region" description="Helical" evidence="1">
    <location>
        <begin position="63"/>
        <end position="83"/>
    </location>
</feature>
<evidence type="ECO:0000313" key="2">
    <source>
        <dbReference type="EMBL" id="CAK9023776.1"/>
    </source>
</evidence>
<sequence length="472" mass="51704">MGNATSNICTEMCNGMMNAIGRMLGYLIATIIFAAALVFTVAIVLMLALGSVFSLLIHDYISSSQQLLGIASFGILLLIPTIVRGANRDATLLDVSMALSGASLLMGCTAGLLGKYSLLLPLALCILFGVPLAVCWCHLCMTFPDWVKDCCCDVCPTLWRSTTASSQPLLQTEWMDSKAEALNMTEMMEAFFDQCVLCGKELLKRKPDLWLTRDDLEELMPDVIVGLPALALLRVIQETLARDHGRGFLLDKWLITDQNRPAVRGAAEAYRWALEAKKALAELQPSVEECLFIEARTMWEGIEAPAAPDFEEGLEVFAKCPLHCRSPGLAGLIGRRLPVASGCHGRVKGMVQHRVEVQWSAGLGLHAPHELLRKEEPRRLESAAAGEPQEGSRKQLAVQVAGRLRSVATFFTRMPFFQQNFRGRVVESLLKGYDQWRFGASSPVRSPPLLSHATGALAAACACEIARLRSEE</sequence>
<protein>
    <submittedName>
        <fullName evidence="2">Uncharacterized protein</fullName>
    </submittedName>
</protein>
<feature type="transmembrane region" description="Helical" evidence="1">
    <location>
        <begin position="119"/>
        <end position="139"/>
    </location>
</feature>
<keyword evidence="1" id="KW-1133">Transmembrane helix</keyword>
<name>A0ABP0KAF0_9DINO</name>
<reference evidence="2 3" key="1">
    <citation type="submission" date="2024-02" db="EMBL/GenBank/DDBJ databases">
        <authorList>
            <person name="Chen Y."/>
            <person name="Shah S."/>
            <person name="Dougan E. K."/>
            <person name="Thang M."/>
            <person name="Chan C."/>
        </authorList>
    </citation>
    <scope>NUCLEOTIDE SEQUENCE [LARGE SCALE GENOMIC DNA]</scope>
</reference>
<evidence type="ECO:0000256" key="1">
    <source>
        <dbReference type="SAM" id="Phobius"/>
    </source>
</evidence>
<keyword evidence="3" id="KW-1185">Reference proteome</keyword>
<dbReference type="EMBL" id="CAXAMM010010624">
    <property type="protein sequence ID" value="CAK9023776.1"/>
    <property type="molecule type" value="Genomic_DNA"/>
</dbReference>
<dbReference type="Proteomes" id="UP001642464">
    <property type="component" value="Unassembled WGS sequence"/>
</dbReference>
<keyword evidence="1" id="KW-0472">Membrane</keyword>
<organism evidence="2 3">
    <name type="scientific">Durusdinium trenchii</name>
    <dbReference type="NCBI Taxonomy" id="1381693"/>
    <lineage>
        <taxon>Eukaryota</taxon>
        <taxon>Sar</taxon>
        <taxon>Alveolata</taxon>
        <taxon>Dinophyceae</taxon>
        <taxon>Suessiales</taxon>
        <taxon>Symbiodiniaceae</taxon>
        <taxon>Durusdinium</taxon>
    </lineage>
</organism>
<feature type="transmembrane region" description="Helical" evidence="1">
    <location>
        <begin position="95"/>
        <end position="113"/>
    </location>
</feature>
<accession>A0ABP0KAF0</accession>
<comment type="caution">
    <text evidence="2">The sequence shown here is derived from an EMBL/GenBank/DDBJ whole genome shotgun (WGS) entry which is preliminary data.</text>
</comment>